<evidence type="ECO:0000313" key="1">
    <source>
        <dbReference type="EMBL" id="CAL67998.1"/>
    </source>
</evidence>
<dbReference type="Proteomes" id="UP000000755">
    <property type="component" value="Chromosome"/>
</dbReference>
<dbReference type="AlphaFoldDB" id="A0M5V3"/>
<dbReference type="KEGG" id="gfo:GFO_3054"/>
<reference evidence="1 2" key="1">
    <citation type="journal article" date="2006" name="Environ. Microbiol.">
        <title>Whole genome analysis of the marine Bacteroidetes'Gramella forsetii' reveals adaptations to degradation of polymeric organic matter.</title>
        <authorList>
            <person name="Bauer M."/>
            <person name="Kube M."/>
            <person name="Teeling H."/>
            <person name="Richter M."/>
            <person name="Lombardot T."/>
            <person name="Allers E."/>
            <person name="Wuerdemann C.A."/>
            <person name="Quast C."/>
            <person name="Kuhl H."/>
            <person name="Knaust F."/>
            <person name="Woebken D."/>
            <person name="Bischof K."/>
            <person name="Mussmann M."/>
            <person name="Choudhuri J.V."/>
            <person name="Meyer F."/>
            <person name="Reinhardt R."/>
            <person name="Amann R.I."/>
            <person name="Gloeckner F.O."/>
        </authorList>
    </citation>
    <scope>NUCLEOTIDE SEQUENCE [LARGE SCALE GENOMIC DNA]</scope>
    <source>
        <strain evidence="1 2">KT0803</strain>
    </source>
</reference>
<accession>A0M5V3</accession>
<sequence length="67" mass="8274">MIVFRFYPENNNQKTNTKNHFFACLFFQDVEKSVKWELVLDNLYNHKIVRKERLHINLSFFMLSFKT</sequence>
<name>A0M5V3_CHRFK</name>
<dbReference type="HOGENOM" id="CLU_2806430_0_0_10"/>
<gene>
    <name evidence="1" type="ordered locus">GFO_3054</name>
</gene>
<proteinExistence type="predicted"/>
<organism evidence="1 2">
    <name type="scientific">Christiangramia forsetii (strain DSM 17595 / CGMCC 1.15422 / KT0803)</name>
    <name type="common">Gramella forsetii</name>
    <dbReference type="NCBI Taxonomy" id="411154"/>
    <lineage>
        <taxon>Bacteria</taxon>
        <taxon>Pseudomonadati</taxon>
        <taxon>Bacteroidota</taxon>
        <taxon>Flavobacteriia</taxon>
        <taxon>Flavobacteriales</taxon>
        <taxon>Flavobacteriaceae</taxon>
        <taxon>Christiangramia</taxon>
    </lineage>
</organism>
<dbReference type="EMBL" id="CU207366">
    <property type="protein sequence ID" value="CAL67998.1"/>
    <property type="molecule type" value="Genomic_DNA"/>
</dbReference>
<dbReference type="STRING" id="411154.GFO_3054"/>
<protein>
    <submittedName>
        <fullName evidence="1">Uncharacterized protein</fullName>
    </submittedName>
</protein>
<evidence type="ECO:0000313" key="2">
    <source>
        <dbReference type="Proteomes" id="UP000000755"/>
    </source>
</evidence>